<comment type="caution">
    <text evidence="3">The sequence shown here is derived from an EMBL/GenBank/DDBJ whole genome shotgun (WGS) entry which is preliminary data.</text>
</comment>
<evidence type="ECO:0000313" key="3">
    <source>
        <dbReference type="EMBL" id="KKU56614.1"/>
    </source>
</evidence>
<feature type="domain" description="Glycosyl transferase family 1" evidence="1">
    <location>
        <begin position="209"/>
        <end position="360"/>
    </location>
</feature>
<dbReference type="Pfam" id="PF13439">
    <property type="entry name" value="Glyco_transf_4"/>
    <property type="match status" value="1"/>
</dbReference>
<dbReference type="InterPro" id="IPR028098">
    <property type="entry name" value="Glyco_trans_4-like_N"/>
</dbReference>
<dbReference type="EMBL" id="LCNM01000005">
    <property type="protein sequence ID" value="KKU56614.1"/>
    <property type="molecule type" value="Genomic_DNA"/>
</dbReference>
<name>A0A0G1RH65_9BACT</name>
<dbReference type="PANTHER" id="PTHR45947:SF3">
    <property type="entry name" value="SULFOQUINOVOSYL TRANSFERASE SQD2"/>
    <property type="match status" value="1"/>
</dbReference>
<reference evidence="3 4" key="1">
    <citation type="journal article" date="2015" name="Nature">
        <title>rRNA introns, odd ribosomes, and small enigmatic genomes across a large radiation of phyla.</title>
        <authorList>
            <person name="Brown C.T."/>
            <person name="Hug L.A."/>
            <person name="Thomas B.C."/>
            <person name="Sharon I."/>
            <person name="Castelle C.J."/>
            <person name="Singh A."/>
            <person name="Wilkins M.J."/>
            <person name="Williams K.H."/>
            <person name="Banfield J.F."/>
        </authorList>
    </citation>
    <scope>NUCLEOTIDE SEQUENCE [LARGE SCALE GENOMIC DNA]</scope>
</reference>
<evidence type="ECO:0000313" key="4">
    <source>
        <dbReference type="Proteomes" id="UP000034607"/>
    </source>
</evidence>
<organism evidence="3 4">
    <name type="scientific">Candidatus Amesbacteria bacterium GW2011_GWA2_47_11</name>
    <dbReference type="NCBI Taxonomy" id="1618357"/>
    <lineage>
        <taxon>Bacteria</taxon>
        <taxon>Candidatus Amesiibacteriota</taxon>
    </lineage>
</organism>
<protein>
    <submittedName>
        <fullName evidence="3">Glycosyl transferase, group 1</fullName>
    </submittedName>
</protein>
<proteinExistence type="predicted"/>
<gene>
    <name evidence="3" type="ORF">UX78_C0005G0030</name>
</gene>
<evidence type="ECO:0000259" key="1">
    <source>
        <dbReference type="Pfam" id="PF00534"/>
    </source>
</evidence>
<dbReference type="Proteomes" id="UP000034607">
    <property type="component" value="Unassembled WGS sequence"/>
</dbReference>
<feature type="domain" description="Glycosyltransferase subfamily 4-like N-terminal" evidence="2">
    <location>
        <begin position="60"/>
        <end position="191"/>
    </location>
</feature>
<dbReference type="GO" id="GO:0016757">
    <property type="term" value="F:glycosyltransferase activity"/>
    <property type="evidence" value="ECO:0007669"/>
    <property type="project" value="InterPro"/>
</dbReference>
<dbReference type="InterPro" id="IPR001296">
    <property type="entry name" value="Glyco_trans_1"/>
</dbReference>
<dbReference type="Pfam" id="PF00534">
    <property type="entry name" value="Glycos_transf_1"/>
    <property type="match status" value="1"/>
</dbReference>
<dbReference type="SUPFAM" id="SSF53756">
    <property type="entry name" value="UDP-Glycosyltransferase/glycogen phosphorylase"/>
    <property type="match status" value="1"/>
</dbReference>
<dbReference type="AlphaFoldDB" id="A0A0G1RH65"/>
<dbReference type="InterPro" id="IPR050194">
    <property type="entry name" value="Glycosyltransferase_grp1"/>
</dbReference>
<evidence type="ECO:0000259" key="2">
    <source>
        <dbReference type="Pfam" id="PF13439"/>
    </source>
</evidence>
<accession>A0A0G1RH65</accession>
<keyword evidence="3" id="KW-0808">Transferase</keyword>
<dbReference type="Gene3D" id="3.40.50.2000">
    <property type="entry name" value="Glycogen Phosphorylase B"/>
    <property type="match status" value="2"/>
</dbReference>
<dbReference type="PANTHER" id="PTHR45947">
    <property type="entry name" value="SULFOQUINOVOSYL TRANSFERASE SQD2"/>
    <property type="match status" value="1"/>
</dbReference>
<sequence length="379" mass="43632">MKVALVHDYLKEPGGAEAVLMALKEIWPEAPVYTAYKFPRFWGRYTQVLEKWEIRESWGKWLPFLPKLISHYTILSPLFFAAFDLSDYDLVVVSATGGYFPNAVKIGSKTKLVTYCHTPPRFLYGYDTATKERYKWYWRPVSEVANHILRMADFKLAQRPDLVIANSRNVRNRIRKFWRREAAVVYPPIEVSVTPLSSPLNLRGEPRGEKKRQDDYFVIVSRIIGSKNIELAVEAAKQFKFKLKVAGKPIGRGGNEIVRKITGKHVEYLGEVSEQEKAKLLAEAKGFLALEKDSDFGMTAVEPQVYGTPVVAFRNGGYLEAVVENITGVFFDKLTPEDLWEGIQRFNKLKWDERVIRNNAARFSKERFNRQILELVSKI</sequence>